<sequence>MMNSNNAYFCRLFQRAFLFNIPKTVDFISFKITENIIDLFIISKKQLSDQECEYIYSAISEVEGDIVECIIFNTHFLIMDNLPKNLEQFGEALFAFIEQA</sequence>
<protein>
    <submittedName>
        <fullName evidence="1">Uncharacterized protein</fullName>
    </submittedName>
</protein>
<keyword evidence="2" id="KW-1185">Reference proteome</keyword>
<proteinExistence type="predicted"/>
<dbReference type="AlphaFoldDB" id="A0A376BLH1"/>
<reference evidence="1 2" key="1">
    <citation type="submission" date="2018-06" db="EMBL/GenBank/DDBJ databases">
        <authorList>
            <consortium name="Pathogen Informatics"/>
            <person name="Doyle S."/>
        </authorList>
    </citation>
    <scope>NUCLEOTIDE SEQUENCE [LARGE SCALE GENOMIC DNA]</scope>
    <source>
        <strain evidence="1 2">NCTC10283</strain>
    </source>
</reference>
<evidence type="ECO:0000313" key="1">
    <source>
        <dbReference type="EMBL" id="SSY70485.1"/>
    </source>
</evidence>
<dbReference type="EMBL" id="UFSO01000002">
    <property type="protein sequence ID" value="SSY70485.1"/>
    <property type="molecule type" value="Genomic_DNA"/>
</dbReference>
<gene>
    <name evidence="1" type="ORF">NCTC10283_00581</name>
</gene>
<dbReference type="RefSeq" id="WP_034293247.1">
    <property type="nucleotide sequence ID" value="NZ_CP091519.2"/>
</dbReference>
<organism evidence="1 2">
    <name type="scientific">Alysiella crassa</name>
    <dbReference type="NCBI Taxonomy" id="153491"/>
    <lineage>
        <taxon>Bacteria</taxon>
        <taxon>Pseudomonadati</taxon>
        <taxon>Pseudomonadota</taxon>
        <taxon>Betaproteobacteria</taxon>
        <taxon>Neisseriales</taxon>
        <taxon>Neisseriaceae</taxon>
        <taxon>Alysiella</taxon>
    </lineage>
</organism>
<accession>A0A376BLH1</accession>
<dbReference type="OrthoDB" id="9939015at2"/>
<evidence type="ECO:0000313" key="2">
    <source>
        <dbReference type="Proteomes" id="UP000254209"/>
    </source>
</evidence>
<dbReference type="Proteomes" id="UP000254209">
    <property type="component" value="Unassembled WGS sequence"/>
</dbReference>
<name>A0A376BLH1_9NEIS</name>